<feature type="transmembrane region" description="Helical" evidence="1">
    <location>
        <begin position="83"/>
        <end position="104"/>
    </location>
</feature>
<dbReference type="PANTHER" id="PTHR18640">
    <property type="entry name" value="SOLUTE CARRIER FAMILY 10 MEMBER 7"/>
    <property type="match status" value="1"/>
</dbReference>
<gene>
    <name evidence="2" type="ORF">D3Y59_03175</name>
</gene>
<dbReference type="OrthoDB" id="9792271at2"/>
<protein>
    <submittedName>
        <fullName evidence="2">Bile acid:sodium symporter</fullName>
    </submittedName>
</protein>
<dbReference type="InterPro" id="IPR038770">
    <property type="entry name" value="Na+/solute_symporter_sf"/>
</dbReference>
<accession>A0A3B7R3C5</accession>
<dbReference type="KEGG" id="hyh:D3Y59_03175"/>
<dbReference type="PANTHER" id="PTHR18640:SF5">
    <property type="entry name" value="SODIUM_BILE ACID COTRANSPORTER 7"/>
    <property type="match status" value="1"/>
</dbReference>
<dbReference type="RefSeq" id="WP_119443738.1">
    <property type="nucleotide sequence ID" value="NZ_CP032317.1"/>
</dbReference>
<proteinExistence type="predicted"/>
<sequence length="347" mass="36758">MPSAPASASPPTRSGTLLSRIGLDWFFFGLIGVVVLAYLAPGIGSNSSPVPWRRVTTLGVAAIFFLYGLRLSPEKLKAGMRNWRLHAVVQLITFGVFPLLALAVRPWFGGEAGQTLWASVFYLCTLPSTVSTSVVMVSIAGGNLPGAIFNASISSLLGIMLTPLWVSAVLHTGATGGPNLGGMAADLGLQVLLPVVLGVLLHGRFGAWAERHKQGLRLFDQSIILLMVYTSFCESFAENVFRHIRPTDLLLLALAMVALFAVVYAVIIGLSKLLGFSAEDQVTALFCGSKKSLVHGTVMAKVLFAGTAATGVLLLPTMLYHALQILLASVIAQAIGRRMAARRASGT</sequence>
<dbReference type="Gene3D" id="1.20.1530.20">
    <property type="match status" value="1"/>
</dbReference>
<feature type="transmembrane region" description="Helical" evidence="1">
    <location>
        <begin position="116"/>
        <end position="140"/>
    </location>
</feature>
<dbReference type="Pfam" id="PF13593">
    <property type="entry name" value="SBF_like"/>
    <property type="match status" value="1"/>
</dbReference>
<keyword evidence="3" id="KW-1185">Reference proteome</keyword>
<keyword evidence="1" id="KW-0472">Membrane</keyword>
<feature type="transmembrane region" description="Helical" evidence="1">
    <location>
        <begin position="249"/>
        <end position="271"/>
    </location>
</feature>
<feature type="transmembrane region" description="Helical" evidence="1">
    <location>
        <begin position="318"/>
        <end position="336"/>
    </location>
</feature>
<organism evidence="2 3">
    <name type="scientific">Hymenobacter oligotrophus</name>
    <dbReference type="NCBI Taxonomy" id="2319843"/>
    <lineage>
        <taxon>Bacteria</taxon>
        <taxon>Pseudomonadati</taxon>
        <taxon>Bacteroidota</taxon>
        <taxon>Cytophagia</taxon>
        <taxon>Cytophagales</taxon>
        <taxon>Hymenobacteraceae</taxon>
        <taxon>Hymenobacter</taxon>
    </lineage>
</organism>
<dbReference type="GO" id="GO:0005886">
    <property type="term" value="C:plasma membrane"/>
    <property type="evidence" value="ECO:0007669"/>
    <property type="project" value="TreeGrafter"/>
</dbReference>
<feature type="transmembrane region" description="Helical" evidence="1">
    <location>
        <begin position="147"/>
        <end position="167"/>
    </location>
</feature>
<keyword evidence="1" id="KW-1133">Transmembrane helix</keyword>
<keyword evidence="1" id="KW-0812">Transmembrane</keyword>
<evidence type="ECO:0000256" key="1">
    <source>
        <dbReference type="SAM" id="Phobius"/>
    </source>
</evidence>
<evidence type="ECO:0000313" key="2">
    <source>
        <dbReference type="EMBL" id="AYA36151.1"/>
    </source>
</evidence>
<dbReference type="AlphaFoldDB" id="A0A3B7R3C5"/>
<name>A0A3B7R3C5_9BACT</name>
<dbReference type="EMBL" id="CP032317">
    <property type="protein sequence ID" value="AYA36151.1"/>
    <property type="molecule type" value="Genomic_DNA"/>
</dbReference>
<feature type="transmembrane region" description="Helical" evidence="1">
    <location>
        <begin position="187"/>
        <end position="206"/>
    </location>
</feature>
<dbReference type="Proteomes" id="UP000262802">
    <property type="component" value="Chromosome"/>
</dbReference>
<reference evidence="2 3" key="1">
    <citation type="submission" date="2018-09" db="EMBL/GenBank/DDBJ databases">
        <title>Hymenobacter medium sp. nov., isolated from R2A medium.</title>
        <authorList>
            <person name="Yingchao G."/>
        </authorList>
    </citation>
    <scope>NUCLEOTIDE SEQUENCE [LARGE SCALE GENOMIC DNA]</scope>
    <source>
        <strain evidence="3">sh-6</strain>
    </source>
</reference>
<dbReference type="InterPro" id="IPR016833">
    <property type="entry name" value="Put_Na-Bile_cotransptr"/>
</dbReference>
<evidence type="ECO:0000313" key="3">
    <source>
        <dbReference type="Proteomes" id="UP000262802"/>
    </source>
</evidence>
<dbReference type="PIRSF" id="PIRSF026166">
    <property type="entry name" value="UCP026166"/>
    <property type="match status" value="1"/>
</dbReference>
<feature type="transmembrane region" description="Helical" evidence="1">
    <location>
        <begin position="21"/>
        <end position="40"/>
    </location>
</feature>
<feature type="transmembrane region" description="Helical" evidence="1">
    <location>
        <begin position="52"/>
        <end position="71"/>
    </location>
</feature>